<reference evidence="1" key="1">
    <citation type="submission" date="2022-04" db="EMBL/GenBank/DDBJ databases">
        <title>Genome of the entomopathogenic fungus Entomophthora muscae.</title>
        <authorList>
            <person name="Elya C."/>
            <person name="Lovett B.R."/>
            <person name="Lee E."/>
            <person name="Macias A.M."/>
            <person name="Hajek A.E."/>
            <person name="De Bivort B.L."/>
            <person name="Kasson M.T."/>
            <person name="De Fine Licht H.H."/>
            <person name="Stajich J.E."/>
        </authorList>
    </citation>
    <scope>NUCLEOTIDE SEQUENCE</scope>
    <source>
        <strain evidence="1">Berkeley</strain>
    </source>
</reference>
<dbReference type="EMBL" id="QTSX02001454">
    <property type="protein sequence ID" value="KAJ9081877.1"/>
    <property type="molecule type" value="Genomic_DNA"/>
</dbReference>
<organism evidence="1 2">
    <name type="scientific">Entomophthora muscae</name>
    <dbReference type="NCBI Taxonomy" id="34485"/>
    <lineage>
        <taxon>Eukaryota</taxon>
        <taxon>Fungi</taxon>
        <taxon>Fungi incertae sedis</taxon>
        <taxon>Zoopagomycota</taxon>
        <taxon>Entomophthoromycotina</taxon>
        <taxon>Entomophthoromycetes</taxon>
        <taxon>Entomophthorales</taxon>
        <taxon>Entomophthoraceae</taxon>
        <taxon>Entomophthora</taxon>
    </lineage>
</organism>
<evidence type="ECO:0000313" key="2">
    <source>
        <dbReference type="Proteomes" id="UP001165960"/>
    </source>
</evidence>
<sequence length="122" mass="13895">MDNHSSDEYEEIEESTYVIMDFDIKDWDSAPKPGQKYSIIGFDSEETFFQSDGNTFRGEYHNSCGTDIIFDTIPDSDGDTLVPLTTTFKKLKFASVKLEGKNKEDTPYKAGLEEEKKSPNQE</sequence>
<comment type="caution">
    <text evidence="1">The sequence shown here is derived from an EMBL/GenBank/DDBJ whole genome shotgun (WGS) entry which is preliminary data.</text>
</comment>
<keyword evidence="2" id="KW-1185">Reference proteome</keyword>
<name>A0ACC2U4M6_9FUNG</name>
<proteinExistence type="predicted"/>
<evidence type="ECO:0000313" key="1">
    <source>
        <dbReference type="EMBL" id="KAJ9081877.1"/>
    </source>
</evidence>
<gene>
    <name evidence="1" type="primary">GTF3C6_1</name>
    <name evidence="1" type="ORF">DSO57_1010303</name>
</gene>
<protein>
    <submittedName>
        <fullName evidence="1">General transcription factor 3C polypeptide 6</fullName>
    </submittedName>
</protein>
<accession>A0ACC2U4M6</accession>
<dbReference type="Proteomes" id="UP001165960">
    <property type="component" value="Unassembled WGS sequence"/>
</dbReference>